<evidence type="ECO:0000313" key="2">
    <source>
        <dbReference type="Proteomes" id="UP000197619"/>
    </source>
</evidence>
<comment type="caution">
    <text evidence="1">The sequence shown here is derived from an EMBL/GenBank/DDBJ whole genome shotgun (WGS) entry which is preliminary data.</text>
</comment>
<accession>A0A218UZG8</accession>
<gene>
    <name evidence="1" type="ORF">RLOC_00006534</name>
</gene>
<dbReference type="Proteomes" id="UP000197619">
    <property type="component" value="Unassembled WGS sequence"/>
</dbReference>
<sequence>MRGCRCWSSITVSSSRM</sequence>
<keyword evidence="2" id="KW-1185">Reference proteome</keyword>
<evidence type="ECO:0000313" key="1">
    <source>
        <dbReference type="EMBL" id="OWK59187.1"/>
    </source>
</evidence>
<organism evidence="1 2">
    <name type="scientific">Lonchura striata</name>
    <name type="common">white-rumped munia</name>
    <dbReference type="NCBI Taxonomy" id="40157"/>
    <lineage>
        <taxon>Eukaryota</taxon>
        <taxon>Metazoa</taxon>
        <taxon>Chordata</taxon>
        <taxon>Craniata</taxon>
        <taxon>Vertebrata</taxon>
        <taxon>Euteleostomi</taxon>
        <taxon>Archelosauria</taxon>
        <taxon>Archosauria</taxon>
        <taxon>Dinosauria</taxon>
        <taxon>Saurischia</taxon>
        <taxon>Theropoda</taxon>
        <taxon>Coelurosauria</taxon>
        <taxon>Aves</taxon>
        <taxon>Neognathae</taxon>
        <taxon>Neoaves</taxon>
        <taxon>Telluraves</taxon>
        <taxon>Australaves</taxon>
        <taxon>Passeriformes</taxon>
        <taxon>Passeroidea</taxon>
        <taxon>Estrildidae</taxon>
        <taxon>Estrildinae</taxon>
        <taxon>Lonchura</taxon>
    </lineage>
</organism>
<protein>
    <submittedName>
        <fullName evidence="1">Uncharacterized protein</fullName>
    </submittedName>
</protein>
<dbReference type="EMBL" id="MUZQ01000082">
    <property type="protein sequence ID" value="OWK59187.1"/>
    <property type="molecule type" value="Genomic_DNA"/>
</dbReference>
<dbReference type="AlphaFoldDB" id="A0A218UZG8"/>
<name>A0A218UZG8_9PASE</name>
<reference evidence="1 2" key="1">
    <citation type="submission" date="2017-05" db="EMBL/GenBank/DDBJ databases">
        <title>Genome of assembly of the Bengalese finch, Lonchura striata domestica.</title>
        <authorList>
            <person name="Colquitt B.M."/>
            <person name="Brainard M.S."/>
        </authorList>
    </citation>
    <scope>NUCLEOTIDE SEQUENCE [LARGE SCALE GENOMIC DNA]</scope>
    <source>
        <strain evidence="1">White83orange57</strain>
    </source>
</reference>
<proteinExistence type="predicted"/>